<accession>M1GU59</accession>
<reference evidence="1 2" key="1">
    <citation type="journal article" date="2013" name="Mol. Microbiol.">
        <title>Long tail fibres of the novel broad-host-range T-even bacteriophage S16 specifically recognize Salmonella OmpC.</title>
        <authorList>
            <person name="Marti R."/>
            <person name="Zurfluh K."/>
            <person name="Hagens S."/>
            <person name="Pianezzi J."/>
            <person name="Klumpp J."/>
            <person name="Loessner M.J."/>
        </authorList>
    </citation>
    <scope>NUCLEOTIDE SEQUENCE [LARGE SCALE GENOMIC DNA]</scope>
</reference>
<dbReference type="KEGG" id="vg:14675292"/>
<keyword evidence="2" id="KW-1185">Reference proteome</keyword>
<dbReference type="GeneID" id="14675292"/>
<organismHost>
    <name type="scientific">Salmonella enterica</name>
    <name type="common">Salmonella choleraesuis</name>
    <dbReference type="NCBI Taxonomy" id="28901"/>
</organismHost>
<organism evidence="1 2">
    <name type="scientific">Salmonella phage S16</name>
    <name type="common">Salmonella phage vB_SenM-S16</name>
    <dbReference type="NCBI Taxonomy" id="1087482"/>
    <lineage>
        <taxon>Viruses</taxon>
        <taxon>Duplodnaviria</taxon>
        <taxon>Heunggongvirae</taxon>
        <taxon>Uroviricota</taxon>
        <taxon>Caudoviricetes</taxon>
        <taxon>Pantevenvirales</taxon>
        <taxon>Straboviridae</taxon>
        <taxon>Tevenvirinae</taxon>
        <taxon>Gelderlandvirus</taxon>
        <taxon>Gelderlandvirus s16</taxon>
    </lineage>
</organism>
<dbReference type="EMBL" id="HQ331142">
    <property type="protein sequence ID" value="AGE48150.1"/>
    <property type="molecule type" value="Genomic_DNA"/>
</dbReference>
<dbReference type="OrthoDB" id="27078at10239"/>
<name>M1GU59_BPS16</name>
<evidence type="ECO:0000313" key="1">
    <source>
        <dbReference type="EMBL" id="AGE48150.1"/>
    </source>
</evidence>
<proteinExistence type="predicted"/>
<sequence length="115" mass="13530">MFFEVIMEKIKLNDTELRVAVYISPTTKDNEVHWRSTVQSSKDFERIKHVDIVKLRHAYDSCGYLDELLLVLKKDYPPKYPCAALIRNHELSPEEKCEFIHKINQSNVSKILCAY</sequence>
<dbReference type="Proteomes" id="UP000011284">
    <property type="component" value="Segment"/>
</dbReference>
<dbReference type="RefSeq" id="YP_007501091.1">
    <property type="nucleotide sequence ID" value="NC_020416.1"/>
</dbReference>
<evidence type="ECO:0000313" key="2">
    <source>
        <dbReference type="Proteomes" id="UP000011284"/>
    </source>
</evidence>
<protein>
    <submittedName>
        <fullName evidence="1">Uncharacterized protein</fullName>
    </submittedName>
</protein>